<keyword evidence="6 12" id="KW-0028">Amino-acid biosynthesis</keyword>
<accession>A0A7D6BMY0</accession>
<evidence type="ECO:0000256" key="5">
    <source>
        <dbReference type="ARBA" id="ARBA00011270"/>
    </source>
</evidence>
<dbReference type="InterPro" id="IPR006654">
    <property type="entry name" value="Trp_synth_beta"/>
</dbReference>
<dbReference type="UniPathway" id="UPA00035">
    <property type="reaction ID" value="UER00044"/>
</dbReference>
<dbReference type="PIRSF" id="PIRSF001413">
    <property type="entry name" value="Trp_syn_beta"/>
    <property type="match status" value="1"/>
</dbReference>
<dbReference type="InterPro" id="IPR006653">
    <property type="entry name" value="Trp_synth_b_CS"/>
</dbReference>
<comment type="cofactor">
    <cofactor evidence="1 12">
        <name>pyridoxal 5'-phosphate</name>
        <dbReference type="ChEBI" id="CHEBI:597326"/>
    </cofactor>
</comment>
<dbReference type="NCBIfam" id="NF009057">
    <property type="entry name" value="PRK12391.1"/>
    <property type="match status" value="1"/>
</dbReference>
<protein>
    <recommendedName>
        <fullName evidence="12">Tryptophan synthase beta chain</fullName>
        <ecNumber evidence="12">4.2.1.20</ecNumber>
    </recommendedName>
</protein>
<dbReference type="Proteomes" id="UP000510821">
    <property type="component" value="Chromosome"/>
</dbReference>
<dbReference type="GO" id="GO:0004834">
    <property type="term" value="F:tryptophan synthase activity"/>
    <property type="evidence" value="ECO:0007669"/>
    <property type="project" value="UniProtKB-UniRule"/>
</dbReference>
<dbReference type="GO" id="GO:0030170">
    <property type="term" value="F:pyridoxal phosphate binding"/>
    <property type="evidence" value="ECO:0007669"/>
    <property type="project" value="InterPro"/>
</dbReference>
<evidence type="ECO:0000313" key="15">
    <source>
        <dbReference type="Proteomes" id="UP000510821"/>
    </source>
</evidence>
<dbReference type="AlphaFoldDB" id="A0A7D6BMY0"/>
<gene>
    <name evidence="12" type="primary">trpB</name>
    <name evidence="14" type="ORF">Sv326_0067</name>
</gene>
<evidence type="ECO:0000256" key="4">
    <source>
        <dbReference type="ARBA" id="ARBA00009982"/>
    </source>
</evidence>
<dbReference type="EC" id="4.2.1.20" evidence="12"/>
<reference evidence="15" key="1">
    <citation type="submission" date="2020-07" db="EMBL/GenBank/DDBJ databases">
        <title>Metabolic diversity and evolutionary history of the archaeal phylum ###Micrarchaeota### uncovered from a freshwater lake metagenome.</title>
        <authorList>
            <person name="Kadnikov V.V."/>
            <person name="Savvichev A.S."/>
            <person name="Mardanov A.V."/>
            <person name="Beletsky A.V."/>
            <person name="Chupakov A.V."/>
            <person name="Kokryatskaya N.M."/>
            <person name="Pimenov N.V."/>
            <person name="Ravin N.V."/>
        </authorList>
    </citation>
    <scope>NUCLEOTIDE SEQUENCE [LARGE SCALE GENOMIC DNA]</scope>
</reference>
<keyword evidence="10 12" id="KW-0456">Lyase</keyword>
<evidence type="ECO:0000256" key="6">
    <source>
        <dbReference type="ARBA" id="ARBA00022605"/>
    </source>
</evidence>
<evidence type="ECO:0000256" key="2">
    <source>
        <dbReference type="ARBA" id="ARBA00002786"/>
    </source>
</evidence>
<dbReference type="CDD" id="cd06446">
    <property type="entry name" value="Trp-synth_B"/>
    <property type="match status" value="1"/>
</dbReference>
<dbReference type="KEGG" id="flt:Sv326_0067"/>
<proteinExistence type="inferred from homology"/>
<organism evidence="14 15">
    <name type="scientific">Fermentimicrarchaeum limneticum</name>
    <dbReference type="NCBI Taxonomy" id="2795018"/>
    <lineage>
        <taxon>Archaea</taxon>
        <taxon>Candidatus Micrarchaeota</taxon>
        <taxon>Candidatus Fermentimicrarchaeales</taxon>
        <taxon>Candidatus Fermentimicrarchaeaceae</taxon>
        <taxon>Candidatus Fermentimicrarchaeum</taxon>
    </lineage>
</organism>
<feature type="domain" description="Tryptophan synthase beta chain-like PALP" evidence="13">
    <location>
        <begin position="32"/>
        <end position="367"/>
    </location>
</feature>
<dbReference type="Gene3D" id="3.40.50.1100">
    <property type="match status" value="2"/>
</dbReference>
<evidence type="ECO:0000256" key="7">
    <source>
        <dbReference type="ARBA" id="ARBA00022822"/>
    </source>
</evidence>
<comment type="subunit">
    <text evidence="5 12">Tetramer of two alpha and two beta chains.</text>
</comment>
<evidence type="ECO:0000256" key="3">
    <source>
        <dbReference type="ARBA" id="ARBA00004733"/>
    </source>
</evidence>
<feature type="modified residue" description="N6-(pyridoxal phosphate)lysine" evidence="12">
    <location>
        <position position="68"/>
    </location>
</feature>
<keyword evidence="9 12" id="KW-0057">Aromatic amino acid biosynthesis</keyword>
<dbReference type="InterPro" id="IPR001926">
    <property type="entry name" value="TrpB-like_PALP"/>
</dbReference>
<keyword evidence="8 12" id="KW-0663">Pyridoxal phosphate</keyword>
<evidence type="ECO:0000256" key="11">
    <source>
        <dbReference type="ARBA" id="ARBA00049047"/>
    </source>
</evidence>
<dbReference type="PANTHER" id="PTHR48077:SF6">
    <property type="entry name" value="TRYPTOPHAN SYNTHASE"/>
    <property type="match status" value="1"/>
</dbReference>
<evidence type="ECO:0000256" key="10">
    <source>
        <dbReference type="ARBA" id="ARBA00023239"/>
    </source>
</evidence>
<evidence type="ECO:0000256" key="1">
    <source>
        <dbReference type="ARBA" id="ARBA00001933"/>
    </source>
</evidence>
<dbReference type="EMBL" id="CP058998">
    <property type="protein sequence ID" value="QLJ52242.1"/>
    <property type="molecule type" value="Genomic_DNA"/>
</dbReference>
<dbReference type="PROSITE" id="PS00168">
    <property type="entry name" value="TRP_SYNTHASE_BETA"/>
    <property type="match status" value="1"/>
</dbReference>
<dbReference type="GO" id="GO:0052684">
    <property type="term" value="F:L-serine hydro-lyase (adding indole, L-tryptophan-forming) activity"/>
    <property type="evidence" value="ECO:0007669"/>
    <property type="project" value="TreeGrafter"/>
</dbReference>
<comment type="pathway">
    <text evidence="3 12">Amino-acid biosynthesis; L-tryptophan biosynthesis; L-tryptophan from chorismate: step 5/5.</text>
</comment>
<dbReference type="NCBIfam" id="TIGR01415">
    <property type="entry name" value="trpB_rel"/>
    <property type="match status" value="1"/>
</dbReference>
<comment type="catalytic activity">
    <reaction evidence="11 12">
        <text>(1S,2R)-1-C-(indol-3-yl)glycerol 3-phosphate + L-serine = D-glyceraldehyde 3-phosphate + L-tryptophan + H2O</text>
        <dbReference type="Rhea" id="RHEA:10532"/>
        <dbReference type="ChEBI" id="CHEBI:15377"/>
        <dbReference type="ChEBI" id="CHEBI:33384"/>
        <dbReference type="ChEBI" id="CHEBI:57912"/>
        <dbReference type="ChEBI" id="CHEBI:58866"/>
        <dbReference type="ChEBI" id="CHEBI:59776"/>
        <dbReference type="EC" id="4.2.1.20"/>
    </reaction>
</comment>
<dbReference type="PANTHER" id="PTHR48077">
    <property type="entry name" value="TRYPTOPHAN SYNTHASE-RELATED"/>
    <property type="match status" value="1"/>
</dbReference>
<keyword evidence="7 12" id="KW-0822">Tryptophan biosynthesis</keyword>
<evidence type="ECO:0000256" key="12">
    <source>
        <dbReference type="HAMAP-Rule" id="MF_00133"/>
    </source>
</evidence>
<sequence length="384" mass="42960">MRIFTREGVRQEMCLDEKVAIPDEVREAYLRLGRPTPLYRARRLERYLKTKAKIYYKREDVNPCGSHKPNTAVAQAYYASKEGVEKLATETGAGQWGTALSYACMLFGLECEVFMTRGSYDSKPYRRTMMELFGGKVHPSPSKLTESGRAALKEMPDHPGSLGVAISEAIEVTLRSEKTRYSLGSVLNHVLLHQTVIGEETMLQFRQIDATPDLMIGCIGGGSNFAGFCYPFVRDRLQGKNEVDFLAVEPTAVPSTTRGEYRYDYGDTAELTPLIEMYTLGHKFIPPPIHAAGLRYHGKAPSLSLLIHEGVVSSVAYGQDEVFEAAKMFVRTEGIVPAPETAHAIKAVIDEARKCREERIIAFNFSGHGLLDLGGYEQFLWRRE</sequence>
<dbReference type="InterPro" id="IPR006316">
    <property type="entry name" value="Trp_synth_b-like"/>
</dbReference>
<dbReference type="GO" id="GO:0005737">
    <property type="term" value="C:cytoplasm"/>
    <property type="evidence" value="ECO:0007669"/>
    <property type="project" value="TreeGrafter"/>
</dbReference>
<evidence type="ECO:0000256" key="9">
    <source>
        <dbReference type="ARBA" id="ARBA00023141"/>
    </source>
</evidence>
<evidence type="ECO:0000259" key="13">
    <source>
        <dbReference type="Pfam" id="PF00291"/>
    </source>
</evidence>
<dbReference type="HAMAP" id="MF_00133">
    <property type="entry name" value="Trp_synth_beta"/>
    <property type="match status" value="1"/>
</dbReference>
<comment type="function">
    <text evidence="2 12">The beta subunit is responsible for the synthesis of L-tryptophan from indole and L-serine.</text>
</comment>
<dbReference type="SUPFAM" id="SSF53686">
    <property type="entry name" value="Tryptophan synthase beta subunit-like PLP-dependent enzymes"/>
    <property type="match status" value="1"/>
</dbReference>
<evidence type="ECO:0000313" key="14">
    <source>
        <dbReference type="EMBL" id="QLJ52242.1"/>
    </source>
</evidence>
<comment type="similarity">
    <text evidence="4 12">Belongs to the TrpB family.</text>
</comment>
<dbReference type="InterPro" id="IPR023026">
    <property type="entry name" value="Trp_synth_beta/beta-like"/>
</dbReference>
<dbReference type="PIRSF" id="PIRSF500824">
    <property type="entry name" value="TrpB_prok"/>
    <property type="match status" value="1"/>
</dbReference>
<name>A0A7D6BMY0_FERL1</name>
<evidence type="ECO:0000256" key="8">
    <source>
        <dbReference type="ARBA" id="ARBA00022898"/>
    </source>
</evidence>
<dbReference type="Pfam" id="PF00291">
    <property type="entry name" value="PALP"/>
    <property type="match status" value="1"/>
</dbReference>
<dbReference type="InterPro" id="IPR036052">
    <property type="entry name" value="TrpB-like_PALP_sf"/>
</dbReference>